<dbReference type="InterPro" id="IPR001810">
    <property type="entry name" value="F-box_dom"/>
</dbReference>
<dbReference type="CDD" id="cd09917">
    <property type="entry name" value="F-box_SF"/>
    <property type="match status" value="1"/>
</dbReference>
<dbReference type="PROSITE" id="PS50181">
    <property type="entry name" value="FBOX"/>
    <property type="match status" value="1"/>
</dbReference>
<proteinExistence type="predicted"/>
<evidence type="ECO:0000259" key="2">
    <source>
        <dbReference type="PROSITE" id="PS50181"/>
    </source>
</evidence>
<gene>
    <name evidence="3" type="ORF">BFJ65_g16393</name>
</gene>
<evidence type="ECO:0000256" key="1">
    <source>
        <dbReference type="SAM" id="MobiDB-lite"/>
    </source>
</evidence>
<dbReference type="Proteomes" id="UP000270866">
    <property type="component" value="Unassembled WGS sequence"/>
</dbReference>
<dbReference type="AlphaFoldDB" id="A0A3L6MX40"/>
<feature type="domain" description="F-box" evidence="2">
    <location>
        <begin position="87"/>
        <end position="140"/>
    </location>
</feature>
<protein>
    <recommendedName>
        <fullName evidence="2">F-box domain-containing protein</fullName>
    </recommendedName>
</protein>
<reference evidence="3 4" key="1">
    <citation type="journal article" date="2018" name="Sci. Rep.">
        <title>Characterisation of pathogen-specific regions and novel effector candidates in Fusarium oxysporum f. sp. cepae.</title>
        <authorList>
            <person name="Armitage A.D."/>
            <person name="Taylor A."/>
            <person name="Sobczyk M.K."/>
            <person name="Baxter L."/>
            <person name="Greenfield B.P."/>
            <person name="Bates H.J."/>
            <person name="Wilson F."/>
            <person name="Jackson A.C."/>
            <person name="Ott S."/>
            <person name="Harrison R.J."/>
            <person name="Clarkson J.P."/>
        </authorList>
    </citation>
    <scope>NUCLEOTIDE SEQUENCE [LARGE SCALE GENOMIC DNA]</scope>
    <source>
        <strain evidence="3 4">FoC_Fus2</strain>
    </source>
</reference>
<comment type="caution">
    <text evidence="3">The sequence shown here is derived from an EMBL/GenBank/DDBJ whole genome shotgun (WGS) entry which is preliminary data.</text>
</comment>
<dbReference type="Pfam" id="PF12937">
    <property type="entry name" value="F-box-like"/>
    <property type="match status" value="1"/>
</dbReference>
<evidence type="ECO:0000313" key="3">
    <source>
        <dbReference type="EMBL" id="RKK08730.1"/>
    </source>
</evidence>
<dbReference type="SUPFAM" id="SSF81383">
    <property type="entry name" value="F-box domain"/>
    <property type="match status" value="1"/>
</dbReference>
<accession>A0A3L6MX40</accession>
<dbReference type="EMBL" id="MRCU01000013">
    <property type="protein sequence ID" value="RKK08730.1"/>
    <property type="molecule type" value="Genomic_DNA"/>
</dbReference>
<organism evidence="3 4">
    <name type="scientific">Fusarium oxysporum f. sp. cepae</name>
    <dbReference type="NCBI Taxonomy" id="396571"/>
    <lineage>
        <taxon>Eukaryota</taxon>
        <taxon>Fungi</taxon>
        <taxon>Dikarya</taxon>
        <taxon>Ascomycota</taxon>
        <taxon>Pezizomycotina</taxon>
        <taxon>Sordariomycetes</taxon>
        <taxon>Hypocreomycetidae</taxon>
        <taxon>Hypocreales</taxon>
        <taxon>Nectriaceae</taxon>
        <taxon>Fusarium</taxon>
        <taxon>Fusarium oxysporum species complex</taxon>
    </lineage>
</organism>
<dbReference type="InterPro" id="IPR036047">
    <property type="entry name" value="F-box-like_dom_sf"/>
</dbReference>
<name>A0A3L6MX40_FUSOX</name>
<sequence>MIGFIYEDLSGLTTEGCTKALQNYKKVLRETGLNKQWDTIPEEIEMDYESQMERRIGSEPLIPTRGTSLYQFVRRQKDQVSSRLLEPSTLQRLPDEILLMIVSCMSDSDDKLSLFTFFALRQVSRRFRRLLQAEDFITHPFSHKGCCQLCSDGCKDKYLSPICPPGGRHCFDYKSFGDVQNEIMDGNVSTEGRWGAGGFCEFIRSYTTCKNCQESREDRIKAGHSTTCKFSACNPQDFLHCHSCETDHPSLYFPQDQAKLPNGRVCIANEGYIRICEHKTLTRADIQLLLPSEVHEDRPLFVTSCDHPEHKIPCNYNFDYTDQAPRVFATNYGGCGIMLHILWQGHSGSDRSILHQSGYLHRHKLNDSLRKIRQNGGQLFLPQRGPNTLPEWNAISEIDRSEVVSTDEDLIKLRGGWGYMNRQRRHNLTFLGPERIACGHCRYDKSCIVVNYHRKIRFADRGLSCAPHDWFHAIDRKSYVYNGPAGVPEACNNDVCRNHYVGQEHQVYQWIQSVNRLCEIGDDRFGNKACTLAVEEKQPYEDDRRTFESWEDHDIEDLEEALAPREQPRRNFESKEGHRTEESEEALKGADAYITHLTSSEEPVAPSEPPTRFNLHSLTTTILGAFNWQYLQTGRAQFSVD</sequence>
<feature type="region of interest" description="Disordered" evidence="1">
    <location>
        <begin position="563"/>
        <end position="587"/>
    </location>
</feature>
<evidence type="ECO:0000313" key="4">
    <source>
        <dbReference type="Proteomes" id="UP000270866"/>
    </source>
</evidence>